<reference evidence="1" key="2">
    <citation type="journal article" date="2015" name="Fish Shellfish Immunol.">
        <title>Early steps in the European eel (Anguilla anguilla)-Vibrio vulnificus interaction in the gills: Role of the RtxA13 toxin.</title>
        <authorList>
            <person name="Callol A."/>
            <person name="Pajuelo D."/>
            <person name="Ebbesson L."/>
            <person name="Teles M."/>
            <person name="MacKenzie S."/>
            <person name="Amaro C."/>
        </authorList>
    </citation>
    <scope>NUCLEOTIDE SEQUENCE</scope>
</reference>
<dbReference type="AlphaFoldDB" id="A0A0E9W1G3"/>
<name>A0A0E9W1G3_ANGAN</name>
<proteinExistence type="predicted"/>
<reference evidence="1" key="1">
    <citation type="submission" date="2014-11" db="EMBL/GenBank/DDBJ databases">
        <authorList>
            <person name="Amaro Gonzalez C."/>
        </authorList>
    </citation>
    <scope>NUCLEOTIDE SEQUENCE</scope>
</reference>
<accession>A0A0E9W1G3</accession>
<dbReference type="EMBL" id="GBXM01025279">
    <property type="protein sequence ID" value="JAH83298.1"/>
    <property type="molecule type" value="Transcribed_RNA"/>
</dbReference>
<protein>
    <submittedName>
        <fullName evidence="1">Uncharacterized protein</fullName>
    </submittedName>
</protein>
<organism evidence="1">
    <name type="scientific">Anguilla anguilla</name>
    <name type="common">European freshwater eel</name>
    <name type="synonym">Muraena anguilla</name>
    <dbReference type="NCBI Taxonomy" id="7936"/>
    <lineage>
        <taxon>Eukaryota</taxon>
        <taxon>Metazoa</taxon>
        <taxon>Chordata</taxon>
        <taxon>Craniata</taxon>
        <taxon>Vertebrata</taxon>
        <taxon>Euteleostomi</taxon>
        <taxon>Actinopterygii</taxon>
        <taxon>Neopterygii</taxon>
        <taxon>Teleostei</taxon>
        <taxon>Anguilliformes</taxon>
        <taxon>Anguillidae</taxon>
        <taxon>Anguilla</taxon>
    </lineage>
</organism>
<evidence type="ECO:0000313" key="1">
    <source>
        <dbReference type="EMBL" id="JAH83298.1"/>
    </source>
</evidence>
<sequence length="23" mass="2655">MHAHTYTLSVCTQPHGSLWPFQI</sequence>